<evidence type="ECO:0000256" key="6">
    <source>
        <dbReference type="ARBA" id="ARBA00048741"/>
    </source>
</evidence>
<sequence>MSGLCGWLGYSHSVTENLALVRQMASPLVRFDSCKLHACASGNSALAIAAPDGRAHIYQRDGLLAVLWGRGNFLEPRLDEQAQREGIAKTLAENWRERSGGGGRGTKIFESLTGAFVCCIVDENANEVVLATDRMGTYPLSYQALAGGLIFASSTDAIRLHPSIRSEIDPQSLYNYVYFHMVPGPDTIYQRQKRLLPGEYLVYSKGGIETGKYWEMRFREDERRPFQELKQEFMEVLHSSVRTAIGDDEAGAFLSGGTDSSTIAGILGEVSGQPARTYSIGFDATGYDEMGYARIAARHFGTRHQEYYVTPEDIVSAIPQVAAVFDQPFGNSSALPAYYCAQMAKSDGLGRMLGGDGGDELFGGNVRYAKQYIFSLYEQAPLLLRQGLIEPIVFGLPGGGALPLIRKARSYVEQASIPMPARTETYNLLERYGRKAIFTPEFLDAVNPGYPARLLDEIYQENGAGSLINQMLAFDRKFTLADNDLPKVAKACELAGMDVAFPLISDEIVAFSLRLEPHLKLKGTKLRYFFKEALRGFLPDDIIAKQKHGFGLPFGVWLQTHKNLQDLAWDSLSDLKSRNVIRGDFIEKLLQQHLEEHAGYHGTMVWVLMMLEQWYRQRQDSPRSVIHSQA</sequence>
<feature type="domain" description="Asparagine synthetase" evidence="8">
    <location>
        <begin position="234"/>
        <end position="616"/>
    </location>
</feature>
<dbReference type="InterPro" id="IPR051786">
    <property type="entry name" value="ASN_synthetase/amidase"/>
</dbReference>
<comment type="similarity">
    <text evidence="2">Belongs to the asparagine synthetase family.</text>
</comment>
<comment type="pathway">
    <text evidence="1">Amino-acid biosynthesis; L-asparagine biosynthesis; L-asparagine from L-aspartate (L-Gln route): step 1/1.</text>
</comment>
<evidence type="ECO:0000256" key="5">
    <source>
        <dbReference type="ARBA" id="ARBA00022840"/>
    </source>
</evidence>
<dbReference type="GO" id="GO:0006529">
    <property type="term" value="P:asparagine biosynthetic process"/>
    <property type="evidence" value="ECO:0007669"/>
    <property type="project" value="InterPro"/>
</dbReference>
<dbReference type="InterPro" id="IPR014729">
    <property type="entry name" value="Rossmann-like_a/b/a_fold"/>
</dbReference>
<evidence type="ECO:0000256" key="7">
    <source>
        <dbReference type="PIRSR" id="PIRSR001589-3"/>
    </source>
</evidence>
<feature type="site" description="Important for beta-aspartyl-AMP intermediate formation" evidence="7">
    <location>
        <position position="356"/>
    </location>
</feature>
<dbReference type="InterPro" id="IPR006426">
    <property type="entry name" value="Asn_synth_AEB"/>
</dbReference>
<proteinExistence type="inferred from homology"/>
<evidence type="ECO:0000313" key="10">
    <source>
        <dbReference type="EMBL" id="PTQ80207.1"/>
    </source>
</evidence>
<dbReference type="SUPFAM" id="SSF56235">
    <property type="entry name" value="N-terminal nucleophile aminohydrolases (Ntn hydrolases)"/>
    <property type="match status" value="1"/>
</dbReference>
<dbReference type="GO" id="GO:0004066">
    <property type="term" value="F:asparagine synthase (glutamine-hydrolyzing) activity"/>
    <property type="evidence" value="ECO:0007669"/>
    <property type="project" value="UniProtKB-EC"/>
</dbReference>
<dbReference type="EMBL" id="QAOK01000018">
    <property type="protein sequence ID" value="PTQ80207.1"/>
    <property type="molecule type" value="Genomic_DNA"/>
</dbReference>
<dbReference type="PIRSF" id="PIRSF001589">
    <property type="entry name" value="Asn_synthetase_glu-h"/>
    <property type="match status" value="1"/>
</dbReference>
<dbReference type="GO" id="GO:0005524">
    <property type="term" value="F:ATP binding"/>
    <property type="evidence" value="ECO:0007669"/>
    <property type="project" value="UniProtKB-KW"/>
</dbReference>
<dbReference type="InterPro" id="IPR017932">
    <property type="entry name" value="GATase_2_dom"/>
</dbReference>
<dbReference type="EC" id="6.3.5.4" evidence="3"/>
<evidence type="ECO:0000256" key="3">
    <source>
        <dbReference type="ARBA" id="ARBA00012737"/>
    </source>
</evidence>
<dbReference type="CDD" id="cd01991">
    <property type="entry name" value="Asn_synthase_B_C"/>
    <property type="match status" value="1"/>
</dbReference>
<accession>A0A2T5I8T0</accession>
<dbReference type="AlphaFoldDB" id="A0A2T5I8T0"/>
<name>A0A2T5I8T0_9PROT</name>
<dbReference type="Proteomes" id="UP000244152">
    <property type="component" value="Unassembled WGS sequence"/>
</dbReference>
<evidence type="ECO:0000256" key="1">
    <source>
        <dbReference type="ARBA" id="ARBA00005187"/>
    </source>
</evidence>
<dbReference type="SUPFAM" id="SSF52402">
    <property type="entry name" value="Adenine nucleotide alpha hydrolases-like"/>
    <property type="match status" value="1"/>
</dbReference>
<dbReference type="Gene3D" id="3.40.50.620">
    <property type="entry name" value="HUPs"/>
    <property type="match status" value="2"/>
</dbReference>
<comment type="catalytic activity">
    <reaction evidence="6">
        <text>L-aspartate + L-glutamine + ATP + H2O = L-asparagine + L-glutamate + AMP + diphosphate + H(+)</text>
        <dbReference type="Rhea" id="RHEA:12228"/>
        <dbReference type="ChEBI" id="CHEBI:15377"/>
        <dbReference type="ChEBI" id="CHEBI:15378"/>
        <dbReference type="ChEBI" id="CHEBI:29985"/>
        <dbReference type="ChEBI" id="CHEBI:29991"/>
        <dbReference type="ChEBI" id="CHEBI:30616"/>
        <dbReference type="ChEBI" id="CHEBI:33019"/>
        <dbReference type="ChEBI" id="CHEBI:58048"/>
        <dbReference type="ChEBI" id="CHEBI:58359"/>
        <dbReference type="ChEBI" id="CHEBI:456215"/>
        <dbReference type="EC" id="6.3.5.4"/>
    </reaction>
</comment>
<dbReference type="Gene3D" id="3.60.20.10">
    <property type="entry name" value="Glutamine Phosphoribosylpyrophosphate, subunit 1, domain 1"/>
    <property type="match status" value="1"/>
</dbReference>
<protein>
    <recommendedName>
        <fullName evidence="3">asparagine synthase (glutamine-hydrolyzing)</fullName>
        <ecNumber evidence="3">6.3.5.4</ecNumber>
    </recommendedName>
</protein>
<comment type="caution">
    <text evidence="10">The sequence shown here is derived from an EMBL/GenBank/DDBJ whole genome shotgun (WGS) entry which is preliminary data.</text>
</comment>
<organism evidence="10 11">
    <name type="scientific">Nitrosospira multiformis</name>
    <dbReference type="NCBI Taxonomy" id="1231"/>
    <lineage>
        <taxon>Bacteria</taxon>
        <taxon>Pseudomonadati</taxon>
        <taxon>Pseudomonadota</taxon>
        <taxon>Betaproteobacteria</taxon>
        <taxon>Nitrosomonadales</taxon>
        <taxon>Nitrosomonadaceae</taxon>
        <taxon>Nitrosospira</taxon>
    </lineage>
</organism>
<dbReference type="Pfam" id="PF13537">
    <property type="entry name" value="GATase_7"/>
    <property type="match status" value="1"/>
</dbReference>
<keyword evidence="5" id="KW-0067">ATP-binding</keyword>
<dbReference type="InterPro" id="IPR029055">
    <property type="entry name" value="Ntn_hydrolases_N"/>
</dbReference>
<keyword evidence="4" id="KW-0547">Nucleotide-binding</keyword>
<dbReference type="GO" id="GO:0005829">
    <property type="term" value="C:cytosol"/>
    <property type="evidence" value="ECO:0007669"/>
    <property type="project" value="TreeGrafter"/>
</dbReference>
<dbReference type="Pfam" id="PF00733">
    <property type="entry name" value="Asn_synthase"/>
    <property type="match status" value="1"/>
</dbReference>
<evidence type="ECO:0000259" key="8">
    <source>
        <dbReference type="Pfam" id="PF00733"/>
    </source>
</evidence>
<feature type="domain" description="Glutamine amidotransferase type-2" evidence="9">
    <location>
        <begin position="104"/>
        <end position="158"/>
    </location>
</feature>
<dbReference type="PANTHER" id="PTHR43284:SF1">
    <property type="entry name" value="ASPARAGINE SYNTHETASE"/>
    <property type="match status" value="1"/>
</dbReference>
<evidence type="ECO:0000259" key="9">
    <source>
        <dbReference type="Pfam" id="PF13537"/>
    </source>
</evidence>
<gene>
    <name evidence="10" type="ORF">C8R21_11857</name>
</gene>
<dbReference type="RefSeq" id="WP_107762631.1">
    <property type="nucleotide sequence ID" value="NZ_QAOK01000018.1"/>
</dbReference>
<evidence type="ECO:0000256" key="4">
    <source>
        <dbReference type="ARBA" id="ARBA00022741"/>
    </source>
</evidence>
<evidence type="ECO:0000256" key="2">
    <source>
        <dbReference type="ARBA" id="ARBA00005752"/>
    </source>
</evidence>
<dbReference type="PANTHER" id="PTHR43284">
    <property type="entry name" value="ASPARAGINE SYNTHETASE (GLUTAMINE-HYDROLYZING)"/>
    <property type="match status" value="1"/>
</dbReference>
<dbReference type="InterPro" id="IPR001962">
    <property type="entry name" value="Asn_synthase"/>
</dbReference>
<evidence type="ECO:0000313" key="11">
    <source>
        <dbReference type="Proteomes" id="UP000244152"/>
    </source>
</evidence>
<reference evidence="10 11" key="1">
    <citation type="submission" date="2018-04" db="EMBL/GenBank/DDBJ databases">
        <title>Active sludge and wastewater microbial communities from Klosterneuburg, Austria.</title>
        <authorList>
            <person name="Wagner M."/>
        </authorList>
    </citation>
    <scope>NUCLEOTIDE SEQUENCE [LARGE SCALE GENOMIC DNA]</scope>
    <source>
        <strain evidence="10 11">Nl12</strain>
    </source>
</reference>